<dbReference type="EMBL" id="GL883182">
    <property type="protein sequence ID" value="EGF98177.1"/>
    <property type="molecule type" value="Genomic_DNA"/>
</dbReference>
<dbReference type="AlphaFoldDB" id="F4SAW4"/>
<feature type="compositionally biased region" description="Basic residues" evidence="1">
    <location>
        <begin position="14"/>
        <end position="25"/>
    </location>
</feature>
<evidence type="ECO:0000313" key="2">
    <source>
        <dbReference type="EMBL" id="EGF98177.1"/>
    </source>
</evidence>
<protein>
    <submittedName>
        <fullName evidence="2">Uncharacterized protein</fullName>
    </submittedName>
</protein>
<dbReference type="GeneID" id="18931251"/>
<dbReference type="Proteomes" id="UP000001072">
    <property type="component" value="Unassembled WGS sequence"/>
</dbReference>
<name>F4SAW4_MELLP</name>
<feature type="region of interest" description="Disordered" evidence="1">
    <location>
        <begin position="1"/>
        <end position="45"/>
    </location>
</feature>
<reference evidence="3" key="1">
    <citation type="journal article" date="2011" name="Proc. Natl. Acad. Sci. U.S.A.">
        <title>Obligate biotrophy features unraveled by the genomic analysis of rust fungi.</title>
        <authorList>
            <person name="Duplessis S."/>
            <person name="Cuomo C.A."/>
            <person name="Lin Y.-C."/>
            <person name="Aerts A."/>
            <person name="Tisserant E."/>
            <person name="Veneault-Fourrey C."/>
            <person name="Joly D.L."/>
            <person name="Hacquard S."/>
            <person name="Amselem J."/>
            <person name="Cantarel B.L."/>
            <person name="Chiu R."/>
            <person name="Coutinho P.M."/>
            <person name="Feau N."/>
            <person name="Field M."/>
            <person name="Frey P."/>
            <person name="Gelhaye E."/>
            <person name="Goldberg J."/>
            <person name="Grabherr M.G."/>
            <person name="Kodira C.D."/>
            <person name="Kohler A."/>
            <person name="Kuees U."/>
            <person name="Lindquist E.A."/>
            <person name="Lucas S.M."/>
            <person name="Mago R."/>
            <person name="Mauceli E."/>
            <person name="Morin E."/>
            <person name="Murat C."/>
            <person name="Pangilinan J.L."/>
            <person name="Park R."/>
            <person name="Pearson M."/>
            <person name="Quesneville H."/>
            <person name="Rouhier N."/>
            <person name="Sakthikumar S."/>
            <person name="Salamov A.A."/>
            <person name="Schmutz J."/>
            <person name="Selles B."/>
            <person name="Shapiro H."/>
            <person name="Tanguay P."/>
            <person name="Tuskan G.A."/>
            <person name="Henrissat B."/>
            <person name="Van de Peer Y."/>
            <person name="Rouze P."/>
            <person name="Ellis J.G."/>
            <person name="Dodds P.N."/>
            <person name="Schein J.E."/>
            <person name="Zhong S."/>
            <person name="Hamelin R.C."/>
            <person name="Grigoriev I.V."/>
            <person name="Szabo L.J."/>
            <person name="Martin F."/>
        </authorList>
    </citation>
    <scope>NUCLEOTIDE SEQUENCE [LARGE SCALE GENOMIC DNA]</scope>
    <source>
        <strain evidence="3">98AG31 / pathotype 3-4-7</strain>
    </source>
</reference>
<keyword evidence="3" id="KW-1185">Reference proteome</keyword>
<gene>
    <name evidence="2" type="ORF">MELLADRAFT_69478</name>
</gene>
<dbReference type="RefSeq" id="XP_007418524.1">
    <property type="nucleotide sequence ID" value="XM_007418462.1"/>
</dbReference>
<proteinExistence type="predicted"/>
<sequence length="226" mass="25109">MPREIISLPQPSPRKLRSRVVPKKRTPSDQDSTSLIPATSSGPGPIHNALQNVGVNVGANTQRDRLLAMLSRHLIRKKPRMSAGIVPDITPKFSGGKPPKRDTLDCNPLDEGRFHTPRNDVNELNADGSFSQFGDHDLVKMIRGVGIDAEGWDREKLITTCQEYNELIVIPDNLKKFFELNGVVKQRELDPVSNVLTPQELSKTVFPSTQPIVPFAGPSDPRSWHI</sequence>
<accession>F4SAW4</accession>
<feature type="compositionally biased region" description="Polar residues" evidence="1">
    <location>
        <begin position="29"/>
        <end position="42"/>
    </location>
</feature>
<evidence type="ECO:0000313" key="3">
    <source>
        <dbReference type="Proteomes" id="UP000001072"/>
    </source>
</evidence>
<dbReference type="HOGENOM" id="CLU_1225012_0_0_1"/>
<dbReference type="KEGG" id="mlr:MELLADRAFT_69478"/>
<organism evidence="3">
    <name type="scientific">Melampsora larici-populina (strain 98AG31 / pathotype 3-4-7)</name>
    <name type="common">Poplar leaf rust fungus</name>
    <dbReference type="NCBI Taxonomy" id="747676"/>
    <lineage>
        <taxon>Eukaryota</taxon>
        <taxon>Fungi</taxon>
        <taxon>Dikarya</taxon>
        <taxon>Basidiomycota</taxon>
        <taxon>Pucciniomycotina</taxon>
        <taxon>Pucciniomycetes</taxon>
        <taxon>Pucciniales</taxon>
        <taxon>Melampsoraceae</taxon>
        <taxon>Melampsora</taxon>
    </lineage>
</organism>
<dbReference type="VEuPathDB" id="FungiDB:MELLADRAFT_69478"/>
<dbReference type="InParanoid" id="F4SAW4"/>
<evidence type="ECO:0000256" key="1">
    <source>
        <dbReference type="SAM" id="MobiDB-lite"/>
    </source>
</evidence>